<dbReference type="Proteomes" id="UP001501442">
    <property type="component" value="Unassembled WGS sequence"/>
</dbReference>
<evidence type="ECO:0008006" key="3">
    <source>
        <dbReference type="Google" id="ProtNLM"/>
    </source>
</evidence>
<gene>
    <name evidence="1" type="ORF">GCM10023196_099190</name>
</gene>
<evidence type="ECO:0000313" key="1">
    <source>
        <dbReference type="EMBL" id="GAA4639055.1"/>
    </source>
</evidence>
<organism evidence="1 2">
    <name type="scientific">Actinoallomurus vinaceus</name>
    <dbReference type="NCBI Taxonomy" id="1080074"/>
    <lineage>
        <taxon>Bacteria</taxon>
        <taxon>Bacillati</taxon>
        <taxon>Actinomycetota</taxon>
        <taxon>Actinomycetes</taxon>
        <taxon>Streptosporangiales</taxon>
        <taxon>Thermomonosporaceae</taxon>
        <taxon>Actinoallomurus</taxon>
    </lineage>
</organism>
<name>A0ABP8UVD1_9ACTN</name>
<keyword evidence="2" id="KW-1185">Reference proteome</keyword>
<reference evidence="2" key="1">
    <citation type="journal article" date="2019" name="Int. J. Syst. Evol. Microbiol.">
        <title>The Global Catalogue of Microorganisms (GCM) 10K type strain sequencing project: providing services to taxonomists for standard genome sequencing and annotation.</title>
        <authorList>
            <consortium name="The Broad Institute Genomics Platform"/>
            <consortium name="The Broad Institute Genome Sequencing Center for Infectious Disease"/>
            <person name="Wu L."/>
            <person name="Ma J."/>
        </authorList>
    </citation>
    <scope>NUCLEOTIDE SEQUENCE [LARGE SCALE GENOMIC DNA]</scope>
    <source>
        <strain evidence="2">JCM 17939</strain>
    </source>
</reference>
<dbReference type="EMBL" id="BAABHK010000025">
    <property type="protein sequence ID" value="GAA4639055.1"/>
    <property type="molecule type" value="Genomic_DNA"/>
</dbReference>
<comment type="caution">
    <text evidence="1">The sequence shown here is derived from an EMBL/GenBank/DDBJ whole genome shotgun (WGS) entry which is preliminary data.</text>
</comment>
<evidence type="ECO:0000313" key="2">
    <source>
        <dbReference type="Proteomes" id="UP001501442"/>
    </source>
</evidence>
<accession>A0ABP8UVD1</accession>
<proteinExistence type="predicted"/>
<dbReference type="InterPro" id="IPR011050">
    <property type="entry name" value="Pectin_lyase_fold/virulence"/>
</dbReference>
<sequence>MTVPCSGPSGGASGLATAVANANLAGHGTIRLAANCNYDFTTTAETGTRGSDALPIIRGNITIFGGPSTHIRRTGGTPFRLIEVAAGARLTVNGIFIEGGDAGVFPGGAILSARGTVVLESVTVRNSTADNGAGIANDSGSLFLLWTLVTGNTTRHANGFGGGGAGIYNDGRLETFNTRISFNTANTSGGGIYSEQGGTARLVHTTLNNNSARFNGGGLLNGVGGRSLLEATLVTANNAADGGGIFDNPGPGTVSLFGSLVTGNSPNNCRPVGAISGCS</sequence>
<protein>
    <recommendedName>
        <fullName evidence="3">Right handed beta helix domain-containing protein</fullName>
    </recommendedName>
</protein>
<dbReference type="SUPFAM" id="SSF51126">
    <property type="entry name" value="Pectin lyase-like"/>
    <property type="match status" value="1"/>
</dbReference>